<sequence length="282" mass="30906">MATEPLPALSARAVASWEDNAAYWDNSITKHGNKYWQRLQEPSLARLIGPSLPNGQAKECRALELATGNGLCARWLAHRGASVLATDACENMLALAKGHCEPGTPEEGIRFRKVNATSEAELGALAAEGPFDVVLLNMAAMDIADLNPLAKALRGLLKEGGVFVATLLHPVFFTSTNTRSIEMNYDPATGEYEVSRGRMIREYMSVPPALGIAIPGQPVKQIYFHRPMHELFGTFFKAGMVMDAMEELAFTEEDAEPDRVEATTNFPQLPVILSFRVRFPSN</sequence>
<evidence type="ECO:0000313" key="2">
    <source>
        <dbReference type="Proteomes" id="UP000724584"/>
    </source>
</evidence>
<evidence type="ECO:0000313" key="1">
    <source>
        <dbReference type="EMBL" id="KAH6617535.1"/>
    </source>
</evidence>
<protein>
    <submittedName>
        <fullName evidence="1">S-adenosyl-L-methionine-dependent methyltransferase</fullName>
    </submittedName>
</protein>
<accession>A0ACB7NZ97</accession>
<proteinExistence type="predicted"/>
<name>A0ACB7NZ97_9PEZI</name>
<keyword evidence="2" id="KW-1185">Reference proteome</keyword>
<organism evidence="1 2">
    <name type="scientific">Chaetomium tenue</name>
    <dbReference type="NCBI Taxonomy" id="1854479"/>
    <lineage>
        <taxon>Eukaryota</taxon>
        <taxon>Fungi</taxon>
        <taxon>Dikarya</taxon>
        <taxon>Ascomycota</taxon>
        <taxon>Pezizomycotina</taxon>
        <taxon>Sordariomycetes</taxon>
        <taxon>Sordariomycetidae</taxon>
        <taxon>Sordariales</taxon>
        <taxon>Chaetomiaceae</taxon>
        <taxon>Chaetomium</taxon>
    </lineage>
</organism>
<gene>
    <name evidence="1" type="ORF">F5144DRAFT_394635</name>
</gene>
<reference evidence="1 2" key="1">
    <citation type="journal article" date="2021" name="Nat. Commun.">
        <title>Genetic determinants of endophytism in the Arabidopsis root mycobiome.</title>
        <authorList>
            <person name="Mesny F."/>
            <person name="Miyauchi S."/>
            <person name="Thiergart T."/>
            <person name="Pickel B."/>
            <person name="Atanasova L."/>
            <person name="Karlsson M."/>
            <person name="Huettel B."/>
            <person name="Barry K.W."/>
            <person name="Haridas S."/>
            <person name="Chen C."/>
            <person name="Bauer D."/>
            <person name="Andreopoulos W."/>
            <person name="Pangilinan J."/>
            <person name="LaButti K."/>
            <person name="Riley R."/>
            <person name="Lipzen A."/>
            <person name="Clum A."/>
            <person name="Drula E."/>
            <person name="Henrissat B."/>
            <person name="Kohler A."/>
            <person name="Grigoriev I.V."/>
            <person name="Martin F.M."/>
            <person name="Hacquard S."/>
        </authorList>
    </citation>
    <scope>NUCLEOTIDE SEQUENCE [LARGE SCALE GENOMIC DNA]</scope>
    <source>
        <strain evidence="1 2">MPI-SDFR-AT-0079</strain>
    </source>
</reference>
<comment type="caution">
    <text evidence="1">The sequence shown here is derived from an EMBL/GenBank/DDBJ whole genome shotgun (WGS) entry which is preliminary data.</text>
</comment>
<keyword evidence="1" id="KW-0489">Methyltransferase</keyword>
<keyword evidence="1" id="KW-0808">Transferase</keyword>
<dbReference type="Proteomes" id="UP000724584">
    <property type="component" value="Unassembled WGS sequence"/>
</dbReference>
<dbReference type="EMBL" id="JAGIZQ010000007">
    <property type="protein sequence ID" value="KAH6617535.1"/>
    <property type="molecule type" value="Genomic_DNA"/>
</dbReference>